<evidence type="ECO:0000313" key="3">
    <source>
        <dbReference type="Proteomes" id="UP000004335"/>
    </source>
</evidence>
<proteinExistence type="predicted"/>
<reference evidence="2 3" key="1">
    <citation type="submission" date="2011-01" db="EMBL/GenBank/DDBJ databases">
        <authorList>
            <person name="Muzny D."/>
            <person name="Qin X."/>
            <person name="Buhay C."/>
            <person name="Dugan-Rocha S."/>
            <person name="Ding Y."/>
            <person name="Chen G."/>
            <person name="Hawes A."/>
            <person name="Holder M."/>
            <person name="Jhangiani S."/>
            <person name="Johnson A."/>
            <person name="Khan Z."/>
            <person name="Li Z."/>
            <person name="Liu W."/>
            <person name="Liu X."/>
            <person name="Perez L."/>
            <person name="Shen H."/>
            <person name="Wang Q."/>
            <person name="Watt J."/>
            <person name="Xi L."/>
            <person name="Xin Y."/>
            <person name="Zhou J."/>
            <person name="Deng J."/>
            <person name="Jiang H."/>
            <person name="Liu Y."/>
            <person name="Qu J."/>
            <person name="Song X.-Z."/>
            <person name="Zhang L."/>
            <person name="Villasana D."/>
            <person name="Johnson A."/>
            <person name="Liu J."/>
            <person name="Liyanage D."/>
            <person name="Lorensuhewa L."/>
            <person name="Robinson T."/>
            <person name="Song A."/>
            <person name="Song B.-B."/>
            <person name="Dinh H."/>
            <person name="Thornton R."/>
            <person name="Coyle M."/>
            <person name="Francisco L."/>
            <person name="Jackson L."/>
            <person name="Javaid M."/>
            <person name="Korchina V."/>
            <person name="Kovar C."/>
            <person name="Mata R."/>
            <person name="Mathew T."/>
            <person name="Ngo R."/>
            <person name="Nguyen L."/>
            <person name="Nguyen N."/>
            <person name="Okwuonu G."/>
            <person name="Ongeri F."/>
            <person name="Pham C."/>
            <person name="Simmons D."/>
            <person name="Wilczek-Boney K."/>
            <person name="Hale W."/>
            <person name="Jakkamsetti A."/>
            <person name="Pham P."/>
            <person name="Ruth R."/>
            <person name="San Lucas F."/>
            <person name="Warren J."/>
            <person name="Zhang J."/>
            <person name="Zhao Z."/>
            <person name="Zhou C."/>
            <person name="Zhu D."/>
            <person name="Lee S."/>
            <person name="Bess C."/>
            <person name="Blankenburg K."/>
            <person name="Forbes L."/>
            <person name="Fu Q."/>
            <person name="Gubbala S."/>
            <person name="Hirani K."/>
            <person name="Jayaseelan J.C."/>
            <person name="Lara F."/>
            <person name="Munidasa M."/>
            <person name="Palculict T."/>
            <person name="Patil S."/>
            <person name="Pu L.-L."/>
            <person name="Saada N."/>
            <person name="Tang L."/>
            <person name="Weissenberger G."/>
            <person name="Zhu Y."/>
            <person name="Hemphill L."/>
            <person name="Shang Y."/>
            <person name="Youmans B."/>
            <person name="Ayvaz T."/>
            <person name="Ross M."/>
            <person name="Santibanez J."/>
            <person name="Aqrawi P."/>
            <person name="Gross S."/>
            <person name="Joshi V."/>
            <person name="Fowler G."/>
            <person name="Nazareth L."/>
            <person name="Reid J."/>
            <person name="Worley K."/>
            <person name="Petrosino J."/>
            <person name="Highlander S."/>
            <person name="Gibbs R."/>
        </authorList>
    </citation>
    <scope>NUCLEOTIDE SEQUENCE [LARGE SCALE GENOMIC DNA]</scope>
    <source>
        <strain evidence="2 3">MM4-1A</strain>
    </source>
</reference>
<comment type="caution">
    <text evidence="2">The sequence shown here is derived from an EMBL/GenBank/DDBJ whole genome shotgun (WGS) entry which is preliminary data.</text>
</comment>
<accession>A0A828RLU6</accession>
<sequence>MVSVDYLNRTGKQDALIGILFCFKFNIELARKLYWSYNENKYKRVK</sequence>
<dbReference type="Proteomes" id="UP000004335">
    <property type="component" value="Unassembled WGS sequence"/>
</dbReference>
<evidence type="ECO:0000313" key="2">
    <source>
        <dbReference type="EMBL" id="EGC16033.1"/>
    </source>
</evidence>
<dbReference type="EMBL" id="ACGX02000003">
    <property type="protein sequence ID" value="EGC15905.1"/>
    <property type="molecule type" value="Genomic_DNA"/>
</dbReference>
<evidence type="ECO:0000313" key="1">
    <source>
        <dbReference type="EMBL" id="EGC15905.1"/>
    </source>
</evidence>
<organism evidence="2 3">
    <name type="scientific">Limosilactobacillus reuteri MM4-1A</name>
    <dbReference type="NCBI Taxonomy" id="548485"/>
    <lineage>
        <taxon>Bacteria</taxon>
        <taxon>Bacillati</taxon>
        <taxon>Bacillota</taxon>
        <taxon>Bacilli</taxon>
        <taxon>Lactobacillales</taxon>
        <taxon>Lactobacillaceae</taxon>
        <taxon>Limosilactobacillus</taxon>
    </lineage>
</organism>
<protein>
    <submittedName>
        <fullName evidence="2">Uncharacterized protein</fullName>
    </submittedName>
</protein>
<gene>
    <name evidence="2" type="ORF">HMPREF0536_10061</name>
    <name evidence="1" type="ORF">HMPREF0536_10084</name>
</gene>
<name>A0A828RLU6_LIMRT</name>
<dbReference type="EMBL" id="ACGX02000002">
    <property type="protein sequence ID" value="EGC16033.1"/>
    <property type="molecule type" value="Genomic_DNA"/>
</dbReference>
<dbReference type="AlphaFoldDB" id="A0A828RLU6"/>